<gene>
    <name evidence="3" type="ORF">G6N73_26075</name>
</gene>
<dbReference type="Pfam" id="PF05229">
    <property type="entry name" value="SCPU"/>
    <property type="match status" value="1"/>
</dbReference>
<protein>
    <submittedName>
        <fullName evidence="3">Spore coat U domain-containing protein</fullName>
    </submittedName>
</protein>
<proteinExistence type="predicted"/>
<dbReference type="RefSeq" id="WP_165032890.1">
    <property type="nucleotide sequence ID" value="NZ_JAAKZF010000056.1"/>
</dbReference>
<dbReference type="EMBL" id="JAAKZF010000056">
    <property type="protein sequence ID" value="NGO54553.1"/>
    <property type="molecule type" value="Genomic_DNA"/>
</dbReference>
<feature type="domain" description="Spore coat protein U/FanG" evidence="2">
    <location>
        <begin position="26"/>
        <end position="162"/>
    </location>
</feature>
<dbReference type="InterPro" id="IPR007893">
    <property type="entry name" value="Spore_coat_U/FanG"/>
</dbReference>
<evidence type="ECO:0000313" key="4">
    <source>
        <dbReference type="Proteomes" id="UP001642900"/>
    </source>
</evidence>
<dbReference type="Proteomes" id="UP001642900">
    <property type="component" value="Unassembled WGS sequence"/>
</dbReference>
<reference evidence="3 4" key="1">
    <citation type="submission" date="2020-02" db="EMBL/GenBank/DDBJ databases">
        <title>Genome sequence of strain CCNWXJ40-4.</title>
        <authorList>
            <person name="Gao J."/>
            <person name="Sun J."/>
        </authorList>
    </citation>
    <scope>NUCLEOTIDE SEQUENCE [LARGE SCALE GENOMIC DNA]</scope>
    <source>
        <strain evidence="3 4">CCNWXJ 40-4</strain>
    </source>
</reference>
<evidence type="ECO:0000313" key="3">
    <source>
        <dbReference type="EMBL" id="NGO54553.1"/>
    </source>
</evidence>
<organism evidence="3 4">
    <name type="scientific">Allomesorhizobium camelthorni</name>
    <dbReference type="NCBI Taxonomy" id="475069"/>
    <lineage>
        <taxon>Bacteria</taxon>
        <taxon>Pseudomonadati</taxon>
        <taxon>Pseudomonadota</taxon>
        <taxon>Alphaproteobacteria</taxon>
        <taxon>Hyphomicrobiales</taxon>
        <taxon>Phyllobacteriaceae</taxon>
        <taxon>Allomesorhizobium</taxon>
    </lineage>
</organism>
<feature type="chain" id="PRO_5026090261" evidence="1">
    <location>
        <begin position="23"/>
        <end position="165"/>
    </location>
</feature>
<feature type="signal peptide" evidence="1">
    <location>
        <begin position="1"/>
        <end position="22"/>
    </location>
</feature>
<evidence type="ECO:0000259" key="2">
    <source>
        <dbReference type="Pfam" id="PF05229"/>
    </source>
</evidence>
<dbReference type="AlphaFoldDB" id="A0A6G4WK39"/>
<dbReference type="SMART" id="SM00972">
    <property type="entry name" value="SCPU"/>
    <property type="match status" value="1"/>
</dbReference>
<dbReference type="InterPro" id="IPR053167">
    <property type="entry name" value="Spore_coat_component"/>
</dbReference>
<keyword evidence="1" id="KW-0732">Signal</keyword>
<accession>A0A6G4WK39</accession>
<dbReference type="PANTHER" id="PTHR37089:SF4">
    <property type="entry name" value="EXPORTED PROTEIN"/>
    <property type="match status" value="1"/>
</dbReference>
<dbReference type="PANTHER" id="PTHR37089">
    <property type="entry name" value="PROTEIN U-RELATED"/>
    <property type="match status" value="1"/>
</dbReference>
<evidence type="ECO:0000256" key="1">
    <source>
        <dbReference type="SAM" id="SignalP"/>
    </source>
</evidence>
<keyword evidence="4" id="KW-1185">Reference proteome</keyword>
<comment type="caution">
    <text evidence="3">The sequence shown here is derived from an EMBL/GenBank/DDBJ whole genome shotgun (WGS) entry which is preliminary data.</text>
</comment>
<sequence length="165" mass="16565">MRKLCLIAAAFAAALMSQTAFAATTTTTFGVSATVAATCVINSASALAFGTVGALAANVDQTSTIDVKCTNTTPFNIGLGAGTATGATVTTRKMTGAGASPATLSFSLYSDTGRTTNWGNTVATDTVASTGTGSSQTFTVYGRIPVQTAPKPDTYSDTITVTVTY</sequence>
<name>A0A6G4WK39_9HYPH</name>